<accession>A0A6S6R3U0</accession>
<sequence length="220" mass="24633">MEYILFDLDGTITDPKEGITKSIQYALHKMGIEVTDLDSLCKHIGPPLKEGFMNHWNMSEEEALKAVEGYREYFVPTGLYENVVYEGIEDVCKELLNQGMKLIVATSKPEIYAAAILKHFQLEKYFIDICGATLDGSRSKKGDVIRYALDKNKICDSDVVVMVGDRLHDVLGAQENNIPVVGVLYGYGSKEELKKAGADYIAGNLTELKEILLQNFKSQN</sequence>
<dbReference type="InterPro" id="IPR023214">
    <property type="entry name" value="HAD_sf"/>
</dbReference>
<dbReference type="PANTHER" id="PTHR43434:SF20">
    <property type="entry name" value="5'-NUCLEOTIDASE"/>
    <property type="match status" value="1"/>
</dbReference>
<dbReference type="Proteomes" id="UP000515561">
    <property type="component" value="Chromosome"/>
</dbReference>
<dbReference type="AlphaFoldDB" id="A0A6S6R3U0"/>
<proteinExistence type="predicted"/>
<dbReference type="Gene3D" id="3.40.50.1000">
    <property type="entry name" value="HAD superfamily/HAD-like"/>
    <property type="match status" value="1"/>
</dbReference>
<name>A0A6S6R3U0_9FIRM</name>
<protein>
    <submittedName>
        <fullName evidence="1">Phosphoglycolate phosphatase</fullName>
    </submittedName>
</protein>
<dbReference type="KEGG" id="acel:acsn021_43550"/>
<dbReference type="SUPFAM" id="SSF56784">
    <property type="entry name" value="HAD-like"/>
    <property type="match status" value="1"/>
</dbReference>
<dbReference type="InterPro" id="IPR023198">
    <property type="entry name" value="PGP-like_dom2"/>
</dbReference>
<organism evidence="1 2">
    <name type="scientific">Anaerocolumna cellulosilytica</name>
    <dbReference type="NCBI Taxonomy" id="433286"/>
    <lineage>
        <taxon>Bacteria</taxon>
        <taxon>Bacillati</taxon>
        <taxon>Bacillota</taxon>
        <taxon>Clostridia</taxon>
        <taxon>Lachnospirales</taxon>
        <taxon>Lachnospiraceae</taxon>
        <taxon>Anaerocolumna</taxon>
    </lineage>
</organism>
<dbReference type="Gene3D" id="1.10.150.240">
    <property type="entry name" value="Putative phosphatase, domain 2"/>
    <property type="match status" value="1"/>
</dbReference>
<keyword evidence="2" id="KW-1185">Reference proteome</keyword>
<dbReference type="GO" id="GO:0005829">
    <property type="term" value="C:cytosol"/>
    <property type="evidence" value="ECO:0007669"/>
    <property type="project" value="TreeGrafter"/>
</dbReference>
<evidence type="ECO:0000313" key="1">
    <source>
        <dbReference type="EMBL" id="BCJ96786.1"/>
    </source>
</evidence>
<dbReference type="CDD" id="cd04302">
    <property type="entry name" value="HAD_5NT"/>
    <property type="match status" value="1"/>
</dbReference>
<dbReference type="FunFam" id="3.40.50.1000:FF:000022">
    <property type="entry name" value="Phosphoglycolate phosphatase"/>
    <property type="match status" value="1"/>
</dbReference>
<dbReference type="PANTHER" id="PTHR43434">
    <property type="entry name" value="PHOSPHOGLYCOLATE PHOSPHATASE"/>
    <property type="match status" value="1"/>
</dbReference>
<dbReference type="RefSeq" id="WP_184092212.1">
    <property type="nucleotide sequence ID" value="NZ_AP023367.1"/>
</dbReference>
<dbReference type="EMBL" id="AP023367">
    <property type="protein sequence ID" value="BCJ96786.1"/>
    <property type="molecule type" value="Genomic_DNA"/>
</dbReference>
<dbReference type="InterPro" id="IPR041492">
    <property type="entry name" value="HAD_2"/>
</dbReference>
<dbReference type="GO" id="GO:0004713">
    <property type="term" value="F:protein tyrosine kinase activity"/>
    <property type="evidence" value="ECO:0007669"/>
    <property type="project" value="TreeGrafter"/>
</dbReference>
<reference evidence="1 2" key="1">
    <citation type="journal article" date="2016" name="Int. J. Syst. Evol. Microbiol.">
        <title>Descriptions of Anaerotaenia torta gen. nov., sp. nov. and Anaerocolumna cellulosilytica gen. nov., sp. nov. isolated from a methanogenic reactor of cattle waste.</title>
        <authorList>
            <person name="Uek A."/>
            <person name="Ohtaki Y."/>
            <person name="Kaku N."/>
            <person name="Ueki K."/>
        </authorList>
    </citation>
    <scope>NUCLEOTIDE SEQUENCE [LARGE SCALE GENOMIC DNA]</scope>
    <source>
        <strain evidence="1 2">SN021</strain>
    </source>
</reference>
<dbReference type="InterPro" id="IPR036412">
    <property type="entry name" value="HAD-like_sf"/>
</dbReference>
<dbReference type="Pfam" id="PF13419">
    <property type="entry name" value="HAD_2"/>
    <property type="match status" value="1"/>
</dbReference>
<dbReference type="InterPro" id="IPR050155">
    <property type="entry name" value="HAD-like_hydrolase_sf"/>
</dbReference>
<gene>
    <name evidence="1" type="ORF">acsn021_43550</name>
</gene>
<evidence type="ECO:0000313" key="2">
    <source>
        <dbReference type="Proteomes" id="UP000515561"/>
    </source>
</evidence>